<organism evidence="1 2">
    <name type="scientific">Dendrolimus kikuchii</name>
    <dbReference type="NCBI Taxonomy" id="765133"/>
    <lineage>
        <taxon>Eukaryota</taxon>
        <taxon>Metazoa</taxon>
        <taxon>Ecdysozoa</taxon>
        <taxon>Arthropoda</taxon>
        <taxon>Hexapoda</taxon>
        <taxon>Insecta</taxon>
        <taxon>Pterygota</taxon>
        <taxon>Neoptera</taxon>
        <taxon>Endopterygota</taxon>
        <taxon>Lepidoptera</taxon>
        <taxon>Glossata</taxon>
        <taxon>Ditrysia</taxon>
        <taxon>Bombycoidea</taxon>
        <taxon>Lasiocampidae</taxon>
        <taxon>Dendrolimus</taxon>
    </lineage>
</organism>
<comment type="caution">
    <text evidence="1">The sequence shown here is derived from an EMBL/GenBank/DDBJ whole genome shotgun (WGS) entry which is preliminary data.</text>
</comment>
<reference evidence="1 2" key="1">
    <citation type="journal article" date="2021" name="Front. Genet.">
        <title>Chromosome-Level Genome Assembly Reveals Significant Gene Expansion in the Toll and IMD Signaling Pathways of Dendrolimus kikuchii.</title>
        <authorList>
            <person name="Zhou J."/>
            <person name="Wu P."/>
            <person name="Xiong Z."/>
            <person name="Liu N."/>
            <person name="Zhao N."/>
            <person name="Ji M."/>
            <person name="Qiu Y."/>
            <person name="Yang B."/>
        </authorList>
    </citation>
    <scope>NUCLEOTIDE SEQUENCE [LARGE SCALE GENOMIC DNA]</scope>
    <source>
        <strain evidence="1">Ann1</strain>
    </source>
</reference>
<keyword evidence="2" id="KW-1185">Reference proteome</keyword>
<evidence type="ECO:0000313" key="2">
    <source>
        <dbReference type="Proteomes" id="UP000824533"/>
    </source>
</evidence>
<protein>
    <submittedName>
        <fullName evidence="1">Uncharacterized protein</fullName>
    </submittedName>
</protein>
<evidence type="ECO:0000313" key="1">
    <source>
        <dbReference type="EMBL" id="KAJ0179339.1"/>
    </source>
</evidence>
<dbReference type="Proteomes" id="UP000824533">
    <property type="component" value="Linkage Group LG08"/>
</dbReference>
<proteinExistence type="predicted"/>
<dbReference type="EMBL" id="CM034394">
    <property type="protein sequence ID" value="KAJ0179339.1"/>
    <property type="molecule type" value="Genomic_DNA"/>
</dbReference>
<sequence length="142" mass="16534">MQTNASVTYEKILPHFSGEFEQFLSDLGSMVYRRRNDSKPYKTPEKLKMSTEHQRKVIPNLERDALHDVLMMKLVSYYEDKYKLNHEPATRRVPAFTEDDIFTDDKSNKFAAITSPRPVLRGYYQKRITASTPDSVAEVVII</sequence>
<name>A0ACC1D603_9NEOP</name>
<gene>
    <name evidence="1" type="ORF">K1T71_005051</name>
</gene>
<accession>A0ACC1D603</accession>